<dbReference type="PANTHER" id="PTHR33162:SF1">
    <property type="entry name" value="SEC-INDEPENDENT PROTEIN TRANSLOCASE PROTEIN TATA, CHLOROPLASTIC"/>
    <property type="match status" value="1"/>
</dbReference>
<evidence type="ECO:0000256" key="8">
    <source>
        <dbReference type="ARBA" id="ARBA00023010"/>
    </source>
</evidence>
<evidence type="ECO:0000256" key="6">
    <source>
        <dbReference type="ARBA" id="ARBA00022927"/>
    </source>
</evidence>
<feature type="compositionally biased region" description="Basic and acidic residues" evidence="11">
    <location>
        <begin position="139"/>
        <end position="148"/>
    </location>
</feature>
<dbReference type="RefSeq" id="WP_074973656.1">
    <property type="nucleotide sequence ID" value="NZ_FPBZ01000003.1"/>
</dbReference>
<keyword evidence="8 10" id="KW-0811">Translocation</keyword>
<evidence type="ECO:0000256" key="5">
    <source>
        <dbReference type="ARBA" id="ARBA00022692"/>
    </source>
</evidence>
<dbReference type="Gene3D" id="1.20.5.3310">
    <property type="match status" value="1"/>
</dbReference>
<name>A0A1I7G6I9_9PROT</name>
<evidence type="ECO:0000313" key="12">
    <source>
        <dbReference type="EMBL" id="SFU44043.1"/>
    </source>
</evidence>
<evidence type="ECO:0000313" key="13">
    <source>
        <dbReference type="Proteomes" id="UP000182649"/>
    </source>
</evidence>
<sequence length="148" mass="16002">MFDISFSEILVIAAVALIVIGPERLPKVARTLGHLFGRAQRYVNDVKSDIQREIELDELKKWKASVEETGRSIENSVHAELDKFRETVEAGAEASATPPPATAPSAAEPSLPQNSSPTPVEPAPRPAQSTTNSNARGTDGNRERETAE</sequence>
<feature type="region of interest" description="Disordered" evidence="11">
    <location>
        <begin position="84"/>
        <end position="148"/>
    </location>
</feature>
<keyword evidence="9 10" id="KW-0472">Membrane</keyword>
<feature type="compositionally biased region" description="Polar residues" evidence="11">
    <location>
        <begin position="127"/>
        <end position="136"/>
    </location>
</feature>
<dbReference type="Pfam" id="PF02416">
    <property type="entry name" value="TatA_B_E"/>
    <property type="match status" value="1"/>
</dbReference>
<dbReference type="InterPro" id="IPR018448">
    <property type="entry name" value="TatB"/>
</dbReference>
<evidence type="ECO:0000256" key="4">
    <source>
        <dbReference type="ARBA" id="ARBA00022519"/>
    </source>
</evidence>
<evidence type="ECO:0000256" key="3">
    <source>
        <dbReference type="ARBA" id="ARBA00022475"/>
    </source>
</evidence>
<keyword evidence="5 10" id="KW-0812">Transmembrane</keyword>
<dbReference type="Proteomes" id="UP000182649">
    <property type="component" value="Unassembled WGS sequence"/>
</dbReference>
<proteinExistence type="inferred from homology"/>
<organism evidence="12 13">
    <name type="scientific">Nitrosospira multiformis</name>
    <dbReference type="NCBI Taxonomy" id="1231"/>
    <lineage>
        <taxon>Bacteria</taxon>
        <taxon>Pseudomonadati</taxon>
        <taxon>Pseudomonadota</taxon>
        <taxon>Betaproteobacteria</taxon>
        <taxon>Nitrosomonadales</taxon>
        <taxon>Nitrosomonadaceae</taxon>
        <taxon>Nitrosospira</taxon>
    </lineage>
</organism>
<dbReference type="PRINTS" id="PR01506">
    <property type="entry name" value="TATBPROTEIN"/>
</dbReference>
<dbReference type="GO" id="GO:0008320">
    <property type="term" value="F:protein transmembrane transporter activity"/>
    <property type="evidence" value="ECO:0007669"/>
    <property type="project" value="UniProtKB-UniRule"/>
</dbReference>
<keyword evidence="7 10" id="KW-1133">Transmembrane helix</keyword>
<comment type="subunit">
    <text evidence="10">The Tat system comprises two distinct complexes: a TatABC complex, containing multiple copies of TatA, TatB and TatC subunits, and a separate TatA complex, containing only TatA subunits. Substrates initially bind to the TatABC complex, which probably triggers association of the separate TatA complex to form the active translocon.</text>
</comment>
<comment type="similarity">
    <text evidence="10">Belongs to the TatB family.</text>
</comment>
<keyword evidence="3 10" id="KW-1003">Cell membrane</keyword>
<dbReference type="OrthoDB" id="9816005at2"/>
<evidence type="ECO:0000256" key="2">
    <source>
        <dbReference type="ARBA" id="ARBA00022448"/>
    </source>
</evidence>
<comment type="subcellular location">
    <subcellularLocation>
        <location evidence="10">Cell membrane</location>
        <topology evidence="10">Single-pass membrane protein</topology>
    </subcellularLocation>
    <subcellularLocation>
        <location evidence="1">Membrane</location>
        <topology evidence="1">Single-pass membrane protein</topology>
    </subcellularLocation>
</comment>
<evidence type="ECO:0000256" key="10">
    <source>
        <dbReference type="HAMAP-Rule" id="MF_00237"/>
    </source>
</evidence>
<dbReference type="NCBIfam" id="TIGR01410">
    <property type="entry name" value="tatB"/>
    <property type="match status" value="1"/>
</dbReference>
<keyword evidence="4" id="KW-0997">Cell inner membrane</keyword>
<reference evidence="12 13" key="1">
    <citation type="submission" date="2016-10" db="EMBL/GenBank/DDBJ databases">
        <authorList>
            <person name="de Groot N.N."/>
        </authorList>
    </citation>
    <scope>NUCLEOTIDE SEQUENCE [LARGE SCALE GENOMIC DNA]</scope>
    <source>
        <strain evidence="12 13">Nl14</strain>
    </source>
</reference>
<evidence type="ECO:0000256" key="1">
    <source>
        <dbReference type="ARBA" id="ARBA00004167"/>
    </source>
</evidence>
<accession>A0A1I7G6I9</accession>
<dbReference type="GO" id="GO:0033281">
    <property type="term" value="C:TAT protein transport complex"/>
    <property type="evidence" value="ECO:0007669"/>
    <property type="project" value="UniProtKB-UniRule"/>
</dbReference>
<evidence type="ECO:0000256" key="9">
    <source>
        <dbReference type="ARBA" id="ARBA00023136"/>
    </source>
</evidence>
<gene>
    <name evidence="10" type="primary">tatB</name>
    <name evidence="12" type="ORF">SAMN05216417_103238</name>
</gene>
<dbReference type="HAMAP" id="MF_00237">
    <property type="entry name" value="TatB"/>
    <property type="match status" value="1"/>
</dbReference>
<dbReference type="AlphaFoldDB" id="A0A1I7G6I9"/>
<keyword evidence="6 10" id="KW-0653">Protein transport</keyword>
<dbReference type="GO" id="GO:0043953">
    <property type="term" value="P:protein transport by the Tat complex"/>
    <property type="evidence" value="ECO:0007669"/>
    <property type="project" value="UniProtKB-UniRule"/>
</dbReference>
<keyword evidence="2 10" id="KW-0813">Transport</keyword>
<dbReference type="PANTHER" id="PTHR33162">
    <property type="entry name" value="SEC-INDEPENDENT PROTEIN TRANSLOCASE PROTEIN TATA, CHLOROPLASTIC"/>
    <property type="match status" value="1"/>
</dbReference>
<protein>
    <recommendedName>
        <fullName evidence="10">Sec-independent protein translocase protein TatB</fullName>
    </recommendedName>
</protein>
<dbReference type="EMBL" id="FPBZ01000003">
    <property type="protein sequence ID" value="SFU44043.1"/>
    <property type="molecule type" value="Genomic_DNA"/>
</dbReference>
<evidence type="ECO:0000256" key="11">
    <source>
        <dbReference type="SAM" id="MobiDB-lite"/>
    </source>
</evidence>
<comment type="function">
    <text evidence="10">Part of the twin-arginine translocation (Tat) system that transports large folded proteins containing a characteristic twin-arginine motif in their signal peptide across membranes. Together with TatC, TatB is part of a receptor directly interacting with Tat signal peptides. TatB may form an oligomeric binding site that transiently accommodates folded Tat precursor proteins before their translocation.</text>
</comment>
<evidence type="ECO:0000256" key="7">
    <source>
        <dbReference type="ARBA" id="ARBA00022989"/>
    </source>
</evidence>
<dbReference type="InterPro" id="IPR003369">
    <property type="entry name" value="TatA/B/E"/>
</dbReference>